<dbReference type="OrthoDB" id="10253254at2759"/>
<feature type="domain" description="Helicase C-terminal" evidence="2">
    <location>
        <begin position="279"/>
        <end position="414"/>
    </location>
</feature>
<organism evidence="3 4">
    <name type="scientific">Olpidium bornovanus</name>
    <dbReference type="NCBI Taxonomy" id="278681"/>
    <lineage>
        <taxon>Eukaryota</taxon>
        <taxon>Fungi</taxon>
        <taxon>Fungi incertae sedis</taxon>
        <taxon>Olpidiomycota</taxon>
        <taxon>Olpidiomycotina</taxon>
        <taxon>Olpidiomycetes</taxon>
        <taxon>Olpidiales</taxon>
        <taxon>Olpidiaceae</taxon>
        <taxon>Olpidium</taxon>
    </lineage>
</organism>
<gene>
    <name evidence="3" type="ORF">BJ554DRAFT_1705</name>
</gene>
<dbReference type="GO" id="GO:0016787">
    <property type="term" value="F:hydrolase activity"/>
    <property type="evidence" value="ECO:0007669"/>
    <property type="project" value="UniProtKB-KW"/>
</dbReference>
<dbReference type="SUPFAM" id="SSF52540">
    <property type="entry name" value="P-loop containing nucleoside triphosphate hydrolases"/>
    <property type="match status" value="1"/>
</dbReference>
<dbReference type="Gene3D" id="3.40.50.300">
    <property type="entry name" value="P-loop containing nucleotide triphosphate hydrolases"/>
    <property type="match status" value="2"/>
</dbReference>
<dbReference type="SMART" id="SM00487">
    <property type="entry name" value="DEXDc"/>
    <property type="match status" value="1"/>
</dbReference>
<protein>
    <submittedName>
        <fullName evidence="3">P-loop containing nucleoside triphosphate hydrolase protein</fullName>
    </submittedName>
</protein>
<feature type="domain" description="Helicase ATP-binding" evidence="1">
    <location>
        <begin position="77"/>
        <end position="252"/>
    </location>
</feature>
<dbReference type="InterPro" id="IPR014001">
    <property type="entry name" value="Helicase_ATP-bd"/>
</dbReference>
<dbReference type="EMBL" id="JAEFCI010008934">
    <property type="protein sequence ID" value="KAG5458133.1"/>
    <property type="molecule type" value="Genomic_DNA"/>
</dbReference>
<dbReference type="InterPro" id="IPR027417">
    <property type="entry name" value="P-loop_NTPase"/>
</dbReference>
<dbReference type="Proteomes" id="UP000673691">
    <property type="component" value="Unassembled WGS sequence"/>
</dbReference>
<dbReference type="CDD" id="cd18791">
    <property type="entry name" value="SF2_C_RHA"/>
    <property type="match status" value="1"/>
</dbReference>
<evidence type="ECO:0000313" key="4">
    <source>
        <dbReference type="Proteomes" id="UP000673691"/>
    </source>
</evidence>
<reference evidence="3 4" key="1">
    <citation type="journal article" name="Sci. Rep.">
        <title>Genome-scale phylogenetic analyses confirm Olpidium as the closest living zoosporic fungus to the non-flagellated, terrestrial fungi.</title>
        <authorList>
            <person name="Chang Y."/>
            <person name="Rochon D."/>
            <person name="Sekimoto S."/>
            <person name="Wang Y."/>
            <person name="Chovatia M."/>
            <person name="Sandor L."/>
            <person name="Salamov A."/>
            <person name="Grigoriev I.V."/>
            <person name="Stajich J.E."/>
            <person name="Spatafora J.W."/>
        </authorList>
    </citation>
    <scope>NUCLEOTIDE SEQUENCE [LARGE SCALE GENOMIC DNA]</scope>
    <source>
        <strain evidence="3">S191</strain>
    </source>
</reference>
<evidence type="ECO:0000259" key="2">
    <source>
        <dbReference type="PROSITE" id="PS51194"/>
    </source>
</evidence>
<dbReference type="InterPro" id="IPR001650">
    <property type="entry name" value="Helicase_C-like"/>
</dbReference>
<keyword evidence="4" id="KW-1185">Reference proteome</keyword>
<dbReference type="AlphaFoldDB" id="A0A8H7ZSA9"/>
<dbReference type="PROSITE" id="PS51194">
    <property type="entry name" value="HELICASE_CTER"/>
    <property type="match status" value="1"/>
</dbReference>
<dbReference type="GO" id="GO:0004386">
    <property type="term" value="F:helicase activity"/>
    <property type="evidence" value="ECO:0007669"/>
    <property type="project" value="UniProtKB-KW"/>
</dbReference>
<dbReference type="PANTHER" id="PTHR18934:SF85">
    <property type="entry name" value="ATP-DEPENDENT RNA HELICASE DHX8"/>
    <property type="match status" value="1"/>
</dbReference>
<keyword evidence="3" id="KW-0378">Hydrolase</keyword>
<dbReference type="PANTHER" id="PTHR18934">
    <property type="entry name" value="ATP-DEPENDENT RNA HELICASE"/>
    <property type="match status" value="1"/>
</dbReference>
<sequence>MRRNGTRTLVRNKGETGSGKTVSRVDIYLRFVSEGINSIPGLTPIQSTTEQTQIPQYILNCEQLKCRRIAVTQPRRASQLPAVASLCLESKPAGPLCVQRIAAVTVARRVAEEVGCSLRETVGYTVRFDDCTSERTRLRYMTDGVLLREAVVDPTLAQYGMLRGRLFFFSVCVGSYATGGWSRYRTHQSVPPTDLVIVDEAHERTLDTDVLVGLLKRARRKRPELRVLVMSATLDPAKFSDFHDGCPVFSIPGRMFPVEILHHADSKISSLRGCYAQRAVETALHIHKSEEPGDVLVFLTGGAEIENACRQLAELERNISYRRDVRFCNDVTGLTVLPVYGSLETMEQRAIFERARPGHRKVVFSTNIAQTSVTIPNIRYGKRFPMARDDRRLYFAKLRRLLMNRLGTSSTPAL</sequence>
<evidence type="ECO:0000313" key="3">
    <source>
        <dbReference type="EMBL" id="KAG5458133.1"/>
    </source>
</evidence>
<name>A0A8H7ZSA9_9FUNG</name>
<dbReference type="Pfam" id="PF00271">
    <property type="entry name" value="Helicase_C"/>
    <property type="match status" value="1"/>
</dbReference>
<accession>A0A8H7ZSA9</accession>
<evidence type="ECO:0000259" key="1">
    <source>
        <dbReference type="PROSITE" id="PS51192"/>
    </source>
</evidence>
<dbReference type="GO" id="GO:0003723">
    <property type="term" value="F:RNA binding"/>
    <property type="evidence" value="ECO:0007669"/>
    <property type="project" value="TreeGrafter"/>
</dbReference>
<proteinExistence type="predicted"/>
<dbReference type="GO" id="GO:0005524">
    <property type="term" value="F:ATP binding"/>
    <property type="evidence" value="ECO:0007669"/>
    <property type="project" value="UniProtKB-KW"/>
</dbReference>
<dbReference type="CDD" id="cd17917">
    <property type="entry name" value="DEXHc_RHA-like"/>
    <property type="match status" value="1"/>
</dbReference>
<comment type="caution">
    <text evidence="3">The sequence shown here is derived from an EMBL/GenBank/DDBJ whole genome shotgun (WGS) entry which is preliminary data.</text>
</comment>
<dbReference type="PROSITE" id="PS51192">
    <property type="entry name" value="HELICASE_ATP_BIND_1"/>
    <property type="match status" value="1"/>
</dbReference>